<dbReference type="InterPro" id="IPR001079">
    <property type="entry name" value="Galectin_CRD"/>
</dbReference>
<protein>
    <recommendedName>
        <fullName evidence="2">Galectin domain-containing protein</fullName>
    </recommendedName>
</protein>
<evidence type="ECO:0000256" key="1">
    <source>
        <dbReference type="ARBA" id="ARBA00022734"/>
    </source>
</evidence>
<dbReference type="Pfam" id="PF00337">
    <property type="entry name" value="Gal-bind_lectin"/>
    <property type="match status" value="4"/>
</dbReference>
<sequence length="566" mass="65605">MAYRKTNVRAGDQIYLPGGLNTGSQIIVRGRVLEHETRFAINLKCGEDEDADIAFHFNPRNDDGDVVVRNTKQGGDWQEEERDTPFFPFNNGRKFTVRIMTFPDYYRVLVNNVDFTRYDHRIPPSEVQFLHLSDGAEYYEALVQNNCRAPFAGQFPGGLKVGQSVRVRGMVKDDADGFVVNFNCDCDGETIGLHFNPRQNEEDTVLNARFGDWGEEQRGIPGDFPFQRGEFFEAFFVATEGYFNVYVNEKFFTTFDYRCDRGDICHLEIKGDVELLDVELLDPLPDDFIKEIPQGMEKNDLVIIKGFFYPEGNKFAVNLIKGTCCDDDIALHFNPRRDEGEVVFNSKQDGEWETEERHALPRAMQDLVPFEVEILAKKNKFKVYANGKKVAKFKARERYRVHQSGQRVWRRLHEVPFVDQLPGNLEPGNWVVIQGAPDDDEDKFAINLQCGPDNESDDIAFHFNPRFDEQVVVRNTRDGGDWGDEERDQPCFPFEPEDQFELALVMLQHGIRPEDQFELALVMLQHGIRVFVNRKRYVDYNFRIDPNRICHIYLSGGCDYFEPEFY</sequence>
<accession>A0ABD0M0D1</accession>
<dbReference type="SUPFAM" id="SSF49899">
    <property type="entry name" value="Concanavalin A-like lectins/glucanases"/>
    <property type="match status" value="4"/>
</dbReference>
<organism evidence="3 4">
    <name type="scientific">Batillaria attramentaria</name>
    <dbReference type="NCBI Taxonomy" id="370345"/>
    <lineage>
        <taxon>Eukaryota</taxon>
        <taxon>Metazoa</taxon>
        <taxon>Spiralia</taxon>
        <taxon>Lophotrochozoa</taxon>
        <taxon>Mollusca</taxon>
        <taxon>Gastropoda</taxon>
        <taxon>Caenogastropoda</taxon>
        <taxon>Sorbeoconcha</taxon>
        <taxon>Cerithioidea</taxon>
        <taxon>Batillariidae</taxon>
        <taxon>Batillaria</taxon>
    </lineage>
</organism>
<dbReference type="PANTHER" id="PTHR11346">
    <property type="entry name" value="GALECTIN"/>
    <property type="match status" value="1"/>
</dbReference>
<keyword evidence="4" id="KW-1185">Reference proteome</keyword>
<evidence type="ECO:0000313" key="4">
    <source>
        <dbReference type="Proteomes" id="UP001519460"/>
    </source>
</evidence>
<comment type="caution">
    <text evidence="3">The sequence shown here is derived from an EMBL/GenBank/DDBJ whole genome shotgun (WGS) entry which is preliminary data.</text>
</comment>
<dbReference type="PROSITE" id="PS51304">
    <property type="entry name" value="GALECTIN"/>
    <property type="match status" value="4"/>
</dbReference>
<dbReference type="PANTHER" id="PTHR11346:SF176">
    <property type="entry name" value="32 KDA BETA-GALACTOSIDE-BINDING LECTIN LEC-3"/>
    <property type="match status" value="1"/>
</dbReference>
<dbReference type="GO" id="GO:0030246">
    <property type="term" value="F:carbohydrate binding"/>
    <property type="evidence" value="ECO:0007669"/>
    <property type="project" value="UniProtKB-KW"/>
</dbReference>
<gene>
    <name evidence="3" type="ORF">BaRGS_00003809</name>
</gene>
<reference evidence="3 4" key="1">
    <citation type="journal article" date="2023" name="Sci. Data">
        <title>Genome assembly of the Korean intertidal mud-creeper Batillaria attramentaria.</title>
        <authorList>
            <person name="Patra A.K."/>
            <person name="Ho P.T."/>
            <person name="Jun S."/>
            <person name="Lee S.J."/>
            <person name="Kim Y."/>
            <person name="Won Y.J."/>
        </authorList>
    </citation>
    <scope>NUCLEOTIDE SEQUENCE [LARGE SCALE GENOMIC DNA]</scope>
    <source>
        <strain evidence="3">Wonlab-2016</strain>
    </source>
</reference>
<keyword evidence="1" id="KW-0430">Lectin</keyword>
<dbReference type="InterPro" id="IPR013320">
    <property type="entry name" value="ConA-like_dom_sf"/>
</dbReference>
<dbReference type="InterPro" id="IPR044156">
    <property type="entry name" value="Galectin-like"/>
</dbReference>
<dbReference type="CDD" id="cd00070">
    <property type="entry name" value="GLECT"/>
    <property type="match status" value="4"/>
</dbReference>
<feature type="domain" description="Galectin" evidence="2">
    <location>
        <begin position="12"/>
        <end position="168"/>
    </location>
</feature>
<dbReference type="AlphaFoldDB" id="A0ABD0M0D1"/>
<dbReference type="SMART" id="SM00908">
    <property type="entry name" value="Gal-bind_lectin"/>
    <property type="match status" value="4"/>
</dbReference>
<proteinExistence type="predicted"/>
<dbReference type="EMBL" id="JACVVK020000013">
    <property type="protein sequence ID" value="KAK7504781.1"/>
    <property type="molecule type" value="Genomic_DNA"/>
</dbReference>
<feature type="domain" description="Galectin" evidence="2">
    <location>
        <begin position="417"/>
        <end position="566"/>
    </location>
</feature>
<dbReference type="Gene3D" id="2.60.120.200">
    <property type="match status" value="4"/>
</dbReference>
<dbReference type="SMART" id="SM00276">
    <property type="entry name" value="GLECT"/>
    <property type="match status" value="4"/>
</dbReference>
<dbReference type="Proteomes" id="UP001519460">
    <property type="component" value="Unassembled WGS sequence"/>
</dbReference>
<feature type="domain" description="Galectin" evidence="2">
    <location>
        <begin position="169"/>
        <end position="281"/>
    </location>
</feature>
<evidence type="ECO:0000259" key="2">
    <source>
        <dbReference type="PROSITE" id="PS51304"/>
    </source>
</evidence>
<name>A0ABD0M0D1_9CAEN</name>
<feature type="domain" description="Galectin" evidence="2">
    <location>
        <begin position="288"/>
        <end position="414"/>
    </location>
</feature>
<evidence type="ECO:0000313" key="3">
    <source>
        <dbReference type="EMBL" id="KAK7504781.1"/>
    </source>
</evidence>